<keyword evidence="3" id="KW-0597">Phosphoprotein</keyword>
<feature type="transmembrane region" description="Helical" evidence="9">
    <location>
        <begin position="225"/>
        <end position="245"/>
    </location>
</feature>
<keyword evidence="9" id="KW-1133">Transmembrane helix</keyword>
<keyword evidence="8" id="KW-0902">Two-component regulatory system</keyword>
<proteinExistence type="predicted"/>
<name>L0RFB7_9BACT</name>
<dbReference type="SUPFAM" id="SSF55874">
    <property type="entry name" value="ATPase domain of HSP90 chaperone/DNA topoisomerase II/histidine kinase"/>
    <property type="match status" value="1"/>
</dbReference>
<evidence type="ECO:0000256" key="6">
    <source>
        <dbReference type="ARBA" id="ARBA00022777"/>
    </source>
</evidence>
<dbReference type="Gene3D" id="3.30.450.290">
    <property type="match status" value="1"/>
</dbReference>
<dbReference type="GO" id="GO:0005524">
    <property type="term" value="F:ATP binding"/>
    <property type="evidence" value="ECO:0007669"/>
    <property type="project" value="UniProtKB-KW"/>
</dbReference>
<dbReference type="Pfam" id="PF13426">
    <property type="entry name" value="PAS_9"/>
    <property type="match status" value="1"/>
</dbReference>
<gene>
    <name evidence="13" type="ORF">DESAM_23211</name>
</gene>
<dbReference type="GO" id="GO:0004673">
    <property type="term" value="F:protein histidine kinase activity"/>
    <property type="evidence" value="ECO:0007669"/>
    <property type="project" value="UniProtKB-EC"/>
</dbReference>
<keyword evidence="7" id="KW-0067">ATP-binding</keyword>
<keyword evidence="6 13" id="KW-0418">Kinase</keyword>
<keyword evidence="5" id="KW-0547">Nucleotide-binding</keyword>
<sequence>MLELRRQENIIFGNHGSSSSYKIFFGVVLLLWTLAAGLLLYWSLQKRDEGIVDSARMYATTITELDILYRRWNAMHGGLYAPVSDNLSPNLYLTVPDRDVETTTGQKLTKINPAYMTRQVSEMGSKESIIVGDITSLKPLRPQNRADDWEISALKELEKGHADVSSVQIINGEKILRRMVPLLTEKNCLKCHSGQGYKVGDIRGGISVKVPLAPLIAGDLQGRRILISAIGLAWLLGCFVIYGVARIKKAEIKARANEKKYRTLIETMSEGIIILDGESDIIFCNAPFANMLGYEPDELRHTSLQVYLDADSCGEYTRKVEAITSGHQGSFELNLLKRSGGQVTILFSPRILRSDSYEAVGLLAVTTDISSLKKMEKEMLRQQRLSSVGMLAGGVAHEISGPLQFLEVNSNFLRRAFDSFNEFMHDQKVLLKLGESTSAFEARLKQHEITKMIQEIPNVLDENEKSILRISDIATSIKELARTGPVHPEPEDINSLVRQCIEITRGSWSSVAEMDADLASDPLLLNCISRDINQVLITIIMNAVDSIELMRAGKQSSDKGTIRIATGRVGGELRIVVSDNGIGISHDDLPRIFEPFFTTKKPGKGTGQGLAVAQRIINEHDGDISAESYSSRGAVFIISLPLGL</sequence>
<dbReference type="PATRIC" id="fig|1121451.3.peg.3416"/>
<dbReference type="PROSITE" id="PS50113">
    <property type="entry name" value="PAC"/>
    <property type="match status" value="1"/>
</dbReference>
<organism evidence="13 14">
    <name type="scientific">Maridesulfovibrio hydrothermalis AM13 = DSM 14728</name>
    <dbReference type="NCBI Taxonomy" id="1121451"/>
    <lineage>
        <taxon>Bacteria</taxon>
        <taxon>Pseudomonadati</taxon>
        <taxon>Thermodesulfobacteriota</taxon>
        <taxon>Desulfovibrionia</taxon>
        <taxon>Desulfovibrionales</taxon>
        <taxon>Desulfovibrionaceae</taxon>
        <taxon>Maridesulfovibrio</taxon>
    </lineage>
</organism>
<dbReference type="OrthoDB" id="9769169at2"/>
<protein>
    <recommendedName>
        <fullName evidence="2">histidine kinase</fullName>
        <ecNumber evidence="2">2.7.13.3</ecNumber>
    </recommendedName>
</protein>
<evidence type="ECO:0000259" key="10">
    <source>
        <dbReference type="PROSITE" id="PS50109"/>
    </source>
</evidence>
<evidence type="ECO:0000256" key="1">
    <source>
        <dbReference type="ARBA" id="ARBA00000085"/>
    </source>
</evidence>
<dbReference type="CDD" id="cd00130">
    <property type="entry name" value="PAS"/>
    <property type="match status" value="1"/>
</dbReference>
<dbReference type="Pfam" id="PF11845">
    <property type="entry name" value="Tll0287-like"/>
    <property type="match status" value="1"/>
</dbReference>
<dbReference type="GO" id="GO:0000160">
    <property type="term" value="P:phosphorelay signal transduction system"/>
    <property type="evidence" value="ECO:0007669"/>
    <property type="project" value="UniProtKB-KW"/>
</dbReference>
<dbReference type="STRING" id="1121451.DESAM_23211"/>
<keyword evidence="9" id="KW-0812">Transmembrane</keyword>
<keyword evidence="9" id="KW-0472">Membrane</keyword>
<dbReference type="InterPro" id="IPR005467">
    <property type="entry name" value="His_kinase_dom"/>
</dbReference>
<dbReference type="AlphaFoldDB" id="L0RFB7"/>
<dbReference type="Proteomes" id="UP000010808">
    <property type="component" value="Chromosome"/>
</dbReference>
<feature type="domain" description="Histidine kinase" evidence="10">
    <location>
        <begin position="394"/>
        <end position="644"/>
    </location>
</feature>
<dbReference type="Gene3D" id="3.30.450.20">
    <property type="entry name" value="PAS domain"/>
    <property type="match status" value="1"/>
</dbReference>
<dbReference type="HOGENOM" id="CLU_000445_114_64_7"/>
<evidence type="ECO:0000256" key="9">
    <source>
        <dbReference type="SAM" id="Phobius"/>
    </source>
</evidence>
<dbReference type="InterPro" id="IPR000014">
    <property type="entry name" value="PAS"/>
</dbReference>
<evidence type="ECO:0000259" key="12">
    <source>
        <dbReference type="PROSITE" id="PS50113"/>
    </source>
</evidence>
<dbReference type="EC" id="2.7.13.3" evidence="2"/>
<dbReference type="KEGG" id="dhy:DESAM_23211"/>
<dbReference type="SMART" id="SM00091">
    <property type="entry name" value="PAS"/>
    <property type="match status" value="1"/>
</dbReference>
<dbReference type="Gene3D" id="3.30.565.10">
    <property type="entry name" value="Histidine kinase-like ATPase, C-terminal domain"/>
    <property type="match status" value="1"/>
</dbReference>
<evidence type="ECO:0000256" key="4">
    <source>
        <dbReference type="ARBA" id="ARBA00022679"/>
    </source>
</evidence>
<feature type="transmembrane region" description="Helical" evidence="9">
    <location>
        <begin position="21"/>
        <end position="44"/>
    </location>
</feature>
<dbReference type="InterPro" id="IPR000700">
    <property type="entry name" value="PAS-assoc_C"/>
</dbReference>
<dbReference type="PANTHER" id="PTHR43065:SF10">
    <property type="entry name" value="PEROXIDE STRESS-ACTIVATED HISTIDINE KINASE MAK3"/>
    <property type="match status" value="1"/>
</dbReference>
<dbReference type="InterPro" id="IPR003594">
    <property type="entry name" value="HATPase_dom"/>
</dbReference>
<evidence type="ECO:0000256" key="7">
    <source>
        <dbReference type="ARBA" id="ARBA00022840"/>
    </source>
</evidence>
<dbReference type="InterPro" id="IPR004358">
    <property type="entry name" value="Sig_transdc_His_kin-like_C"/>
</dbReference>
<accession>L0RFB7</accession>
<evidence type="ECO:0000256" key="3">
    <source>
        <dbReference type="ARBA" id="ARBA00022553"/>
    </source>
</evidence>
<evidence type="ECO:0000256" key="8">
    <source>
        <dbReference type="ARBA" id="ARBA00023012"/>
    </source>
</evidence>
<dbReference type="InterPro" id="IPR021796">
    <property type="entry name" value="Tll0287-like_dom"/>
</dbReference>
<dbReference type="PRINTS" id="PR00344">
    <property type="entry name" value="BCTRLSENSOR"/>
</dbReference>
<dbReference type="NCBIfam" id="TIGR00229">
    <property type="entry name" value="sensory_box"/>
    <property type="match status" value="1"/>
</dbReference>
<dbReference type="InterPro" id="IPR036890">
    <property type="entry name" value="HATPase_C_sf"/>
</dbReference>
<feature type="domain" description="PAC" evidence="12">
    <location>
        <begin position="329"/>
        <end position="381"/>
    </location>
</feature>
<dbReference type="Gene3D" id="1.10.287.130">
    <property type="match status" value="1"/>
</dbReference>
<keyword evidence="4" id="KW-0808">Transferase</keyword>
<evidence type="ECO:0000313" key="13">
    <source>
        <dbReference type="EMBL" id="CCO25478.1"/>
    </source>
</evidence>
<dbReference type="SMART" id="SM00387">
    <property type="entry name" value="HATPase_c"/>
    <property type="match status" value="1"/>
</dbReference>
<evidence type="ECO:0000313" key="14">
    <source>
        <dbReference type="Proteomes" id="UP000010808"/>
    </source>
</evidence>
<evidence type="ECO:0000259" key="11">
    <source>
        <dbReference type="PROSITE" id="PS50112"/>
    </source>
</evidence>
<comment type="catalytic activity">
    <reaction evidence="1">
        <text>ATP + protein L-histidine = ADP + protein N-phospho-L-histidine.</text>
        <dbReference type="EC" id="2.7.13.3"/>
    </reaction>
</comment>
<keyword evidence="14" id="KW-1185">Reference proteome</keyword>
<dbReference type="PROSITE" id="PS50112">
    <property type="entry name" value="PAS"/>
    <property type="match status" value="1"/>
</dbReference>
<evidence type="ECO:0000256" key="2">
    <source>
        <dbReference type="ARBA" id="ARBA00012438"/>
    </source>
</evidence>
<dbReference type="SUPFAM" id="SSF55785">
    <property type="entry name" value="PYP-like sensor domain (PAS domain)"/>
    <property type="match status" value="1"/>
</dbReference>
<dbReference type="EMBL" id="FO203522">
    <property type="protein sequence ID" value="CCO25478.1"/>
    <property type="molecule type" value="Genomic_DNA"/>
</dbReference>
<dbReference type="Pfam" id="PF02518">
    <property type="entry name" value="HATPase_c"/>
    <property type="match status" value="1"/>
</dbReference>
<dbReference type="PROSITE" id="PS50109">
    <property type="entry name" value="HIS_KIN"/>
    <property type="match status" value="1"/>
</dbReference>
<dbReference type="RefSeq" id="WP_015338075.1">
    <property type="nucleotide sequence ID" value="NC_020055.1"/>
</dbReference>
<dbReference type="PANTHER" id="PTHR43065">
    <property type="entry name" value="SENSOR HISTIDINE KINASE"/>
    <property type="match status" value="1"/>
</dbReference>
<dbReference type="eggNOG" id="COG4191">
    <property type="taxonomic scope" value="Bacteria"/>
</dbReference>
<evidence type="ECO:0000256" key="5">
    <source>
        <dbReference type="ARBA" id="ARBA00022741"/>
    </source>
</evidence>
<reference evidence="13 14" key="1">
    <citation type="submission" date="2012-10" db="EMBL/GenBank/DDBJ databases">
        <authorList>
            <person name="Genoscope - CEA"/>
        </authorList>
    </citation>
    <scope>NUCLEOTIDE SEQUENCE [LARGE SCALE GENOMIC DNA]</scope>
    <source>
        <strain evidence="14">AM13 / DSM 14728</strain>
    </source>
</reference>
<feature type="domain" description="PAS" evidence="11">
    <location>
        <begin position="257"/>
        <end position="299"/>
    </location>
</feature>
<dbReference type="InterPro" id="IPR035965">
    <property type="entry name" value="PAS-like_dom_sf"/>
</dbReference>